<sequence length="362" mass="42165">MKNRLFFLLFLPLLWSCGGNKSNKTLFQSANGEKGEIVIVADSLVWNGPVGGALRKTFRLAMPGILRTEPMFRVHEIRPSEFNSLFQKSRNLIFVTTFDLKTEDSKKLQDAFSEEAISKIQSDSSVFMELKQDQYATHQDIVSLFGKDQETLAAQIERNRFLLRDLVNLSERKRRTEELFPNESYKKQSNLLLEKYGFTLDVPYGYNLVEESDNFLWFKNASADEDKFIMVSSKPYKSQGQFVEDSLISFRDDISRRYVTGYKDSTYMITERQVPVEFKNVNFNGRFAVEMRGLWKLTNFVPQGGSFISYAFADADKGRLYYIEGFVYAPNRKKRETLRELESILWTFRFKGEEEKPKKARS</sequence>
<dbReference type="InterPro" id="IPR032286">
    <property type="entry name" value="DUF4837"/>
</dbReference>
<dbReference type="KEGG" id="fax:FUAX_37400"/>
<gene>
    <name evidence="1" type="ORF">FUAX_37400</name>
</gene>
<dbReference type="EMBL" id="AP025314">
    <property type="protein sequence ID" value="BDD11308.1"/>
    <property type="molecule type" value="Genomic_DNA"/>
</dbReference>
<dbReference type="Pfam" id="PF16125">
    <property type="entry name" value="DUF4837"/>
    <property type="match status" value="1"/>
</dbReference>
<organism evidence="1 2">
    <name type="scientific">Fulvitalea axinellae</name>
    <dbReference type="NCBI Taxonomy" id="1182444"/>
    <lineage>
        <taxon>Bacteria</taxon>
        <taxon>Pseudomonadati</taxon>
        <taxon>Bacteroidota</taxon>
        <taxon>Cytophagia</taxon>
        <taxon>Cytophagales</taxon>
        <taxon>Persicobacteraceae</taxon>
        <taxon>Fulvitalea</taxon>
    </lineage>
</organism>
<dbReference type="AlphaFoldDB" id="A0AAU9CM64"/>
<protein>
    <recommendedName>
        <fullName evidence="3">DUF4837 family protein</fullName>
    </recommendedName>
</protein>
<dbReference type="RefSeq" id="WP_338392810.1">
    <property type="nucleotide sequence ID" value="NZ_AP025314.1"/>
</dbReference>
<evidence type="ECO:0000313" key="1">
    <source>
        <dbReference type="EMBL" id="BDD11308.1"/>
    </source>
</evidence>
<evidence type="ECO:0000313" key="2">
    <source>
        <dbReference type="Proteomes" id="UP001348817"/>
    </source>
</evidence>
<keyword evidence="2" id="KW-1185">Reference proteome</keyword>
<name>A0AAU9CM64_9BACT</name>
<reference evidence="1 2" key="1">
    <citation type="submission" date="2021-12" db="EMBL/GenBank/DDBJ databases">
        <title>Genome sequencing of bacteria with rrn-lacking chromosome and rrn-plasmid.</title>
        <authorList>
            <person name="Anda M."/>
            <person name="Iwasaki W."/>
        </authorList>
    </citation>
    <scope>NUCLEOTIDE SEQUENCE [LARGE SCALE GENOMIC DNA]</scope>
    <source>
        <strain evidence="1 2">DSM 100852</strain>
    </source>
</reference>
<evidence type="ECO:0008006" key="3">
    <source>
        <dbReference type="Google" id="ProtNLM"/>
    </source>
</evidence>
<accession>A0AAU9CM64</accession>
<dbReference type="Proteomes" id="UP001348817">
    <property type="component" value="Chromosome"/>
</dbReference>
<proteinExistence type="predicted"/>